<dbReference type="OMA" id="LWPFEVD"/>
<dbReference type="Gene3D" id="1.10.287.110">
    <property type="entry name" value="DnaJ domain"/>
    <property type="match status" value="1"/>
</dbReference>
<evidence type="ECO:0000259" key="2">
    <source>
        <dbReference type="PROSITE" id="PS50076"/>
    </source>
</evidence>
<dbReference type="InterPro" id="IPR001623">
    <property type="entry name" value="DnaJ_domain"/>
</dbReference>
<proteinExistence type="predicted"/>
<dbReference type="InterPro" id="IPR036869">
    <property type="entry name" value="J_dom_sf"/>
</dbReference>
<keyword evidence="4" id="KW-1185">Reference proteome</keyword>
<dbReference type="InterPro" id="IPR044199">
    <property type="entry name" value="NdhU_chloroplastic"/>
</dbReference>
<name>A0A200QD38_MACCD</name>
<accession>A0A200QD38</accession>
<dbReference type="PROSITE" id="PS50076">
    <property type="entry name" value="DNAJ_2"/>
    <property type="match status" value="1"/>
</dbReference>
<dbReference type="EMBL" id="MVGT01002328">
    <property type="protein sequence ID" value="OVA08365.1"/>
    <property type="molecule type" value="Genomic_DNA"/>
</dbReference>
<gene>
    <name evidence="3" type="ORF">BVC80_209g92</name>
</gene>
<protein>
    <submittedName>
        <fullName evidence="3">DnaJ domain</fullName>
    </submittedName>
</protein>
<evidence type="ECO:0000313" key="4">
    <source>
        <dbReference type="Proteomes" id="UP000195402"/>
    </source>
</evidence>
<dbReference type="InParanoid" id="A0A200QD38"/>
<dbReference type="STRING" id="56857.A0A200QD38"/>
<dbReference type="AlphaFoldDB" id="A0A200QD38"/>
<dbReference type="SUPFAM" id="SSF46565">
    <property type="entry name" value="Chaperone J-domain"/>
    <property type="match status" value="1"/>
</dbReference>
<keyword evidence="1" id="KW-1133">Transmembrane helix</keyword>
<dbReference type="OrthoDB" id="2013770at2759"/>
<dbReference type="FunFam" id="1.10.287.110:FF:000080">
    <property type="entry name" value="NAD(P)H-quinone oxidoreductase subunit U chloroplastic"/>
    <property type="match status" value="1"/>
</dbReference>
<dbReference type="GO" id="GO:0009535">
    <property type="term" value="C:chloroplast thylakoid membrane"/>
    <property type="evidence" value="ECO:0007669"/>
    <property type="project" value="InterPro"/>
</dbReference>
<feature type="domain" description="J" evidence="2">
    <location>
        <begin position="94"/>
        <end position="158"/>
    </location>
</feature>
<evidence type="ECO:0000256" key="1">
    <source>
        <dbReference type="SAM" id="Phobius"/>
    </source>
</evidence>
<feature type="transmembrane region" description="Helical" evidence="1">
    <location>
        <begin position="196"/>
        <end position="215"/>
    </location>
</feature>
<dbReference type="PANTHER" id="PTHR47726">
    <property type="entry name" value="NAD(P)H-QUINONE OXIDOREDUCTASE SUBUNIT U, CHLOROPLASTIC"/>
    <property type="match status" value="1"/>
</dbReference>
<dbReference type="FunCoup" id="A0A200QD38">
    <property type="interactions" value="895"/>
</dbReference>
<reference evidence="3 4" key="1">
    <citation type="journal article" date="2017" name="Mol. Plant">
        <title>The Genome of Medicinal Plant Macleaya cordata Provides New Insights into Benzylisoquinoline Alkaloids Metabolism.</title>
        <authorList>
            <person name="Liu X."/>
            <person name="Liu Y."/>
            <person name="Huang P."/>
            <person name="Ma Y."/>
            <person name="Qing Z."/>
            <person name="Tang Q."/>
            <person name="Cao H."/>
            <person name="Cheng P."/>
            <person name="Zheng Y."/>
            <person name="Yuan Z."/>
            <person name="Zhou Y."/>
            <person name="Liu J."/>
            <person name="Tang Z."/>
            <person name="Zhuo Y."/>
            <person name="Zhang Y."/>
            <person name="Yu L."/>
            <person name="Huang J."/>
            <person name="Yang P."/>
            <person name="Peng Q."/>
            <person name="Zhang J."/>
            <person name="Jiang W."/>
            <person name="Zhang Z."/>
            <person name="Lin K."/>
            <person name="Ro D.K."/>
            <person name="Chen X."/>
            <person name="Xiong X."/>
            <person name="Shang Y."/>
            <person name="Huang S."/>
            <person name="Zeng J."/>
        </authorList>
    </citation>
    <scope>NUCLEOTIDE SEQUENCE [LARGE SCALE GENOMIC DNA]</scope>
    <source>
        <strain evidence="4">cv. BLH2017</strain>
        <tissue evidence="3">Root</tissue>
    </source>
</reference>
<keyword evidence="1" id="KW-0472">Membrane</keyword>
<comment type="caution">
    <text evidence="3">The sequence shown here is derived from an EMBL/GenBank/DDBJ whole genome shotgun (WGS) entry which is preliminary data.</text>
</comment>
<keyword evidence="1" id="KW-0812">Transmembrane</keyword>
<organism evidence="3 4">
    <name type="scientific">Macleaya cordata</name>
    <name type="common">Five-seeded plume-poppy</name>
    <name type="synonym">Bocconia cordata</name>
    <dbReference type="NCBI Taxonomy" id="56857"/>
    <lineage>
        <taxon>Eukaryota</taxon>
        <taxon>Viridiplantae</taxon>
        <taxon>Streptophyta</taxon>
        <taxon>Embryophyta</taxon>
        <taxon>Tracheophyta</taxon>
        <taxon>Spermatophyta</taxon>
        <taxon>Magnoliopsida</taxon>
        <taxon>Ranunculales</taxon>
        <taxon>Papaveraceae</taxon>
        <taxon>Papaveroideae</taxon>
        <taxon>Macleaya</taxon>
    </lineage>
</organism>
<dbReference type="PANTHER" id="PTHR47726:SF1">
    <property type="entry name" value="NAD(P)H-QUINONE OXIDOREDUCTASE SUBUNIT U, CHLOROPLASTIC"/>
    <property type="match status" value="1"/>
</dbReference>
<dbReference type="GO" id="GO:0010598">
    <property type="term" value="C:NAD(P)H dehydrogenase complex (plastoquinone)"/>
    <property type="evidence" value="ECO:0007669"/>
    <property type="project" value="InterPro"/>
</dbReference>
<sequence length="217" mass="24503">MAVSSATATICISRRETREFSSQISKPGTLSSYCVRSPSKKVRFQIRGSAEAPQETKDVVDSESSVETSKVPYSVISTLNVEKVLRGIPITEADHYGRLGIQRGCPYDQVRVAYENKCEELMNQGLDEEDLSKKLDLLKESYSILSSEEERRLYDWSLSRTEKPDRYVWPFEADITQTPTQTPPPPEPEDVGPTRVVGYFMLGWLVLAFILSIALNR</sequence>
<evidence type="ECO:0000313" key="3">
    <source>
        <dbReference type="EMBL" id="OVA08365.1"/>
    </source>
</evidence>
<dbReference type="Proteomes" id="UP000195402">
    <property type="component" value="Unassembled WGS sequence"/>
</dbReference>